<dbReference type="GO" id="GO:0005789">
    <property type="term" value="C:endoplasmic reticulum membrane"/>
    <property type="evidence" value="ECO:0007669"/>
    <property type="project" value="UniProtKB-SubCell"/>
</dbReference>
<dbReference type="Proteomes" id="UP000829685">
    <property type="component" value="Unassembled WGS sequence"/>
</dbReference>
<evidence type="ECO:0000256" key="6">
    <source>
        <dbReference type="ARBA" id="ARBA00022679"/>
    </source>
</evidence>
<accession>A0A9Q0ATH3</accession>
<evidence type="ECO:0000313" key="17">
    <source>
        <dbReference type="Proteomes" id="UP000829685"/>
    </source>
</evidence>
<name>A0A9Q0ATH3_9PEZI</name>
<evidence type="ECO:0000313" key="16">
    <source>
        <dbReference type="EMBL" id="KAI1877414.1"/>
    </source>
</evidence>
<keyword evidence="6 14" id="KW-0808">Transferase</keyword>
<comment type="catalytic activity">
    <reaction evidence="12 14">
        <text>an alpha-D-Man-(1-&gt;2)-alpha-D-Man-(1-&gt;2)-alpha-D-Man-(1-&gt;3)-[alpha-D-Man-(1-&gt;6)]-beta-D-Man-(1-&gt;4)-beta-D-GlcNAc-(1-&gt;4)-alpha-D-GlcNAc-diphospho-di-trans,poly-cis-dolichol + a di-trans,poly-cis-dolichyl beta-D-mannosyl phosphate = an alpha-D-Man-(1-&gt;2)-alpha-D-Man-(1-&gt;2)-alpha-D-Man-(1-&gt;3)-[alpha-D-Man-(1-&gt;3)-alpha-D-Man-(1-&gt;6)]-beta-D-Man-(1-&gt;4)-beta-D-GlcNAc-(1-&gt;4)-alpha-D-GlcNAc-diphospho-di-trans,poly-cis-dolichol + a di-trans,poly-cis-dolichyl phosphate + H(+)</text>
        <dbReference type="Rhea" id="RHEA:29527"/>
        <dbReference type="Rhea" id="RHEA-COMP:19498"/>
        <dbReference type="Rhea" id="RHEA-COMP:19501"/>
        <dbReference type="Rhea" id="RHEA-COMP:19516"/>
        <dbReference type="Rhea" id="RHEA-COMP:19517"/>
        <dbReference type="ChEBI" id="CHEBI:15378"/>
        <dbReference type="ChEBI" id="CHEBI:57683"/>
        <dbReference type="ChEBI" id="CHEBI:58211"/>
        <dbReference type="ChEBI" id="CHEBI:132515"/>
        <dbReference type="ChEBI" id="CHEBI:132516"/>
        <dbReference type="EC" id="2.4.1.258"/>
    </reaction>
    <physiologicalReaction direction="left-to-right" evidence="12 14">
        <dbReference type="Rhea" id="RHEA:29528"/>
    </physiologicalReaction>
</comment>
<evidence type="ECO:0000256" key="10">
    <source>
        <dbReference type="ARBA" id="ARBA00023136"/>
    </source>
</evidence>
<protein>
    <recommendedName>
        <fullName evidence="4 14">Dol-P-Man:Man(5)GlcNAc(2)-PP-Dol alpha-1,3-mannosyltransferase</fullName>
        <ecNumber evidence="3 14">2.4.1.258</ecNumber>
    </recommendedName>
    <alternativeName>
        <fullName evidence="14">Dol-P-Man-dependent alpha(1-3)-mannosyltransferase</fullName>
    </alternativeName>
</protein>
<evidence type="ECO:0000256" key="15">
    <source>
        <dbReference type="SAM" id="MobiDB-lite"/>
    </source>
</evidence>
<evidence type="ECO:0000256" key="7">
    <source>
        <dbReference type="ARBA" id="ARBA00022692"/>
    </source>
</evidence>
<keyword evidence="10 14" id="KW-0472">Membrane</keyword>
<comment type="subcellular location">
    <subcellularLocation>
        <location evidence="1 14">Endoplasmic reticulum membrane</location>
        <topology evidence="1 14">Multi-pass membrane protein</topology>
    </subcellularLocation>
</comment>
<organism evidence="16 17">
    <name type="scientific">Neoarthrinium moseri</name>
    <dbReference type="NCBI Taxonomy" id="1658444"/>
    <lineage>
        <taxon>Eukaryota</taxon>
        <taxon>Fungi</taxon>
        <taxon>Dikarya</taxon>
        <taxon>Ascomycota</taxon>
        <taxon>Pezizomycotina</taxon>
        <taxon>Sordariomycetes</taxon>
        <taxon>Xylariomycetidae</taxon>
        <taxon>Amphisphaeriales</taxon>
        <taxon>Apiosporaceae</taxon>
        <taxon>Neoarthrinium</taxon>
    </lineage>
</organism>
<feature type="transmembrane region" description="Helical" evidence="14">
    <location>
        <begin position="356"/>
        <end position="373"/>
    </location>
</feature>
<feature type="region of interest" description="Disordered" evidence="15">
    <location>
        <begin position="444"/>
        <end position="464"/>
    </location>
</feature>
<dbReference type="InterPro" id="IPR007873">
    <property type="entry name" value="Glycosyltransferase_ALG3"/>
</dbReference>
<feature type="transmembrane region" description="Helical" evidence="14">
    <location>
        <begin position="421"/>
        <end position="441"/>
    </location>
</feature>
<comment type="similarity">
    <text evidence="13">Belongs to the glycosyltransferase ALG3 family.</text>
</comment>
<evidence type="ECO:0000256" key="5">
    <source>
        <dbReference type="ARBA" id="ARBA00022676"/>
    </source>
</evidence>
<dbReference type="PANTHER" id="PTHR12646">
    <property type="entry name" value="NOT56 - RELATED"/>
    <property type="match status" value="1"/>
</dbReference>
<evidence type="ECO:0000256" key="14">
    <source>
        <dbReference type="RuleBase" id="RU364047"/>
    </source>
</evidence>
<comment type="function">
    <text evidence="11 14">Dol-P-Man:Man(5)GlcNAc(2)-PP-Dol alpha-1,3-mannosyltransferase that operates in the biosynthetic pathway of dolichol-linked oligosaccharides, the glycan precursors employed in protein asparagine (N)-glycosylation. The assembly of dolichol-linked oligosaccharides begins on the cytosolic side of the endoplasmic reticulum membrane and finishes in its lumen. The sequential addition of sugars to dolichol pyrophosphate produces dolichol-linked oligosaccharides containing fourteen sugars, including two GlcNAcs, nine mannoses and three glucoses. Once assembled, the oligosaccharide is transferred from the lipid to nascent proteins by oligosaccharyltransferases. In the lumen of the endoplasmic reticulum, adds the first dolichyl beta-D-mannosyl phosphate derived mannose in an alpha-1,3 linkage to Man(5)GlcNAc(2)-PP-dolichol to produce Man(6)GlcNAc(2)-PP-dolichol.</text>
</comment>
<dbReference type="AlphaFoldDB" id="A0A9Q0ATH3"/>
<keyword evidence="5 14" id="KW-0328">Glycosyltransferase</keyword>
<keyword evidence="8 14" id="KW-0256">Endoplasmic reticulum</keyword>
<evidence type="ECO:0000256" key="4">
    <source>
        <dbReference type="ARBA" id="ARBA00015561"/>
    </source>
</evidence>
<evidence type="ECO:0000256" key="11">
    <source>
        <dbReference type="ARBA" id="ARBA00044743"/>
    </source>
</evidence>
<feature type="transmembrane region" description="Helical" evidence="14">
    <location>
        <begin position="178"/>
        <end position="199"/>
    </location>
</feature>
<dbReference type="Pfam" id="PF05208">
    <property type="entry name" value="ALG3"/>
    <property type="match status" value="1"/>
</dbReference>
<evidence type="ECO:0000256" key="13">
    <source>
        <dbReference type="ARBA" id="ARBA00093457"/>
    </source>
</evidence>
<dbReference type="GO" id="GO:0052925">
    <property type="term" value="F:dol-P-Man:Man(5)GlcNAc(2)-PP-Dol alpha-1,3-mannosyltransferase activity"/>
    <property type="evidence" value="ECO:0007669"/>
    <property type="project" value="UniProtKB-EC"/>
</dbReference>
<evidence type="ECO:0000256" key="9">
    <source>
        <dbReference type="ARBA" id="ARBA00022989"/>
    </source>
</evidence>
<feature type="transmembrane region" description="Helical" evidence="14">
    <location>
        <begin position="380"/>
        <end position="401"/>
    </location>
</feature>
<evidence type="ECO:0000256" key="12">
    <source>
        <dbReference type="ARBA" id="ARBA00049506"/>
    </source>
</evidence>
<evidence type="ECO:0000256" key="8">
    <source>
        <dbReference type="ARBA" id="ARBA00022824"/>
    </source>
</evidence>
<comment type="caution">
    <text evidence="16">The sequence shown here is derived from an EMBL/GenBank/DDBJ whole genome shotgun (WGS) entry which is preliminary data.</text>
</comment>
<evidence type="ECO:0000256" key="2">
    <source>
        <dbReference type="ARBA" id="ARBA00004922"/>
    </source>
</evidence>
<evidence type="ECO:0000256" key="1">
    <source>
        <dbReference type="ARBA" id="ARBA00004477"/>
    </source>
</evidence>
<dbReference type="EMBL" id="JAFIMR010000006">
    <property type="protein sequence ID" value="KAI1877414.1"/>
    <property type="molecule type" value="Genomic_DNA"/>
</dbReference>
<gene>
    <name evidence="16" type="ORF">JX265_003422</name>
</gene>
<feature type="transmembrane region" description="Helical" evidence="14">
    <location>
        <begin position="139"/>
        <end position="158"/>
    </location>
</feature>
<reference evidence="16" key="1">
    <citation type="submission" date="2021-03" db="EMBL/GenBank/DDBJ databases">
        <title>Revisited historic fungal species revealed as producer of novel bioactive compounds through whole genome sequencing and comparative genomics.</title>
        <authorList>
            <person name="Vignolle G.A."/>
            <person name="Hochenegger N."/>
            <person name="Mach R.L."/>
            <person name="Mach-Aigner A.R."/>
            <person name="Javad Rahimi M."/>
            <person name="Salim K.A."/>
            <person name="Chan C.M."/>
            <person name="Lim L.B.L."/>
            <person name="Cai F."/>
            <person name="Druzhinina I.S."/>
            <person name="U'Ren J.M."/>
            <person name="Derntl C."/>
        </authorList>
    </citation>
    <scope>NUCLEOTIDE SEQUENCE</scope>
    <source>
        <strain evidence="16">TUCIM 5799</strain>
    </source>
</reference>
<keyword evidence="7 14" id="KW-0812">Transmembrane</keyword>
<dbReference type="EC" id="2.4.1.258" evidence="3 14"/>
<keyword evidence="17" id="KW-1185">Reference proteome</keyword>
<proteinExistence type="inferred from homology"/>
<feature type="transmembrane region" description="Helical" evidence="14">
    <location>
        <begin position="294"/>
        <end position="315"/>
    </location>
</feature>
<evidence type="ECO:0000256" key="3">
    <source>
        <dbReference type="ARBA" id="ARBA00011964"/>
    </source>
</evidence>
<feature type="transmembrane region" description="Helical" evidence="14">
    <location>
        <begin position="29"/>
        <end position="47"/>
    </location>
</feature>
<comment type="pathway">
    <text evidence="2 14">Protein modification; protein glycosylation.</text>
</comment>
<feature type="transmembrane region" description="Helical" evidence="14">
    <location>
        <begin position="220"/>
        <end position="239"/>
    </location>
</feature>
<sequence length="464" mass="51816">MADTQPGLLSQAIGFVSDVVNRRHALSKLVPFALFGIDAVLCVLIIWKVPCKQTVARQPAPCGPVVLDRWTDQRIITDTEIDWKAYMEQISQYVAGERDYTLIKGGTGPLVYPASHVYTYAALYYLTDRGTDILRAQQIFALLYLLALGVVMLCYWRAKVPLYVFPLLIASKRLHSIFVLRCFNDCFAALFLWITILCFQRRFWTVGVLAYSWGLGTKMSLLLVLPAVGVILFLGRGVTGSITLATIMLQHQIATANPFLLQNPMGYLSRAFELSRQFLFKWTVNWRFVGEETFLSRPFALGLLALHAAVLSAFLVKKWLKASPRPISAIIMPILKFTTPFTPAEEVAASSSVTTTYVMTTILSANVIGLLFARSLHYQFYAYVAWSTPYLLWRSGVHPIIQYGLWAFQEWAWNVFPSTPMSSAVVVGVLAVTVGLSWIAADKEPAPQPTAPATQRAPEAKKKA</sequence>
<dbReference type="PANTHER" id="PTHR12646:SF0">
    <property type="entry name" value="DOL-P-MAN:MAN(5)GLCNAC(2)-PP-DOL ALPHA-1,3-MANNOSYLTRANSFERASE"/>
    <property type="match status" value="1"/>
</dbReference>
<keyword evidence="9 14" id="KW-1133">Transmembrane helix</keyword>